<reference evidence="1 2" key="1">
    <citation type="submission" date="2019-03" db="EMBL/GenBank/DDBJ databases">
        <title>Diverse conjugative elements silence natural transformation in Legionella species.</title>
        <authorList>
            <person name="Durieux I."/>
            <person name="Ginevra C."/>
            <person name="Attaiech L."/>
            <person name="Picq K."/>
            <person name="Juan P.A."/>
            <person name="Jarraud S."/>
            <person name="Charpentier X."/>
        </authorList>
    </citation>
    <scope>NUCLEOTIDE SEQUENCE [LARGE SCALE GENOMIC DNA]</scope>
    <source>
        <strain evidence="1 2">HL-0427-4011</strain>
    </source>
</reference>
<dbReference type="Pfam" id="PF05973">
    <property type="entry name" value="Gp49"/>
    <property type="match status" value="1"/>
</dbReference>
<dbReference type="AlphaFoldDB" id="A0AAX1EFH0"/>
<dbReference type="EMBL" id="CP038254">
    <property type="protein sequence ID" value="QBR83760.1"/>
    <property type="molecule type" value="Genomic_DNA"/>
</dbReference>
<dbReference type="RefSeq" id="WP_135060089.1">
    <property type="nucleotide sequence ID" value="NZ_CP038254.1"/>
</dbReference>
<protein>
    <submittedName>
        <fullName evidence="1">Type II toxin-antitoxin system RelE/ParE family toxin</fullName>
    </submittedName>
</protein>
<organism evidence="1 2">
    <name type="scientific">Legionella israelensis</name>
    <dbReference type="NCBI Taxonomy" id="454"/>
    <lineage>
        <taxon>Bacteria</taxon>
        <taxon>Pseudomonadati</taxon>
        <taxon>Pseudomonadota</taxon>
        <taxon>Gammaproteobacteria</taxon>
        <taxon>Legionellales</taxon>
        <taxon>Legionellaceae</taxon>
        <taxon>Legionella</taxon>
    </lineage>
</organism>
<evidence type="ECO:0000313" key="2">
    <source>
        <dbReference type="Proteomes" id="UP000295517"/>
    </source>
</evidence>
<sequence>MKRIIWLGSSYSDLLAFPKDAKQGAGYNLDKLQRGEEPADWKPMPSVGKGVREIRIHCDNEYRVIYLAQREEGIYVLHSFVKKTQKTSKKDLDLAKKRYALID</sequence>
<dbReference type="InterPro" id="IPR009241">
    <property type="entry name" value="HigB-like"/>
</dbReference>
<name>A0AAX1EFH0_9GAMM</name>
<dbReference type="Proteomes" id="UP000295517">
    <property type="component" value="Chromosome"/>
</dbReference>
<accession>A0AAX1EFH0</accession>
<gene>
    <name evidence="1" type="ORF">E3983_04955</name>
</gene>
<evidence type="ECO:0000313" key="1">
    <source>
        <dbReference type="EMBL" id="QBR83760.1"/>
    </source>
</evidence>
<proteinExistence type="predicted"/>